<feature type="non-terminal residue" evidence="4">
    <location>
        <position position="222"/>
    </location>
</feature>
<dbReference type="EMBL" id="CAJPVJ010039808">
    <property type="protein sequence ID" value="CAG2181765.1"/>
    <property type="molecule type" value="Genomic_DNA"/>
</dbReference>
<dbReference type="FunFam" id="1.20.5.350:FF:000003">
    <property type="entry name" value="Troponin T isoform 5"/>
    <property type="match status" value="1"/>
</dbReference>
<name>A0A7R9MQD8_9ACAR</name>
<accession>A0A7R9MQD8</accession>
<evidence type="ECO:0000313" key="4">
    <source>
        <dbReference type="EMBL" id="CAD7664628.1"/>
    </source>
</evidence>
<dbReference type="PANTHER" id="PTHR11521">
    <property type="entry name" value="TROPONIN T"/>
    <property type="match status" value="1"/>
</dbReference>
<dbReference type="PANTHER" id="PTHR11521:SF1">
    <property type="entry name" value="TROPONIN T, SKELETAL MUSCLE"/>
    <property type="match status" value="1"/>
</dbReference>
<dbReference type="GO" id="GO:0006937">
    <property type="term" value="P:regulation of muscle contraction"/>
    <property type="evidence" value="ECO:0007669"/>
    <property type="project" value="InterPro"/>
</dbReference>
<comment type="similarity">
    <text evidence="2">Belongs to the troponin T family.</text>
</comment>
<evidence type="ECO:0000256" key="1">
    <source>
        <dbReference type="ARBA" id="ARBA00003363"/>
    </source>
</evidence>
<comment type="function">
    <text evidence="1">Troponin T is the tropomyosin-binding subunit of troponin, the thin filament regulatory complex which confers calcium-sensitivity to striated muscle actomyosin ATPase activity.</text>
</comment>
<proteinExistence type="inferred from homology"/>
<evidence type="ECO:0000256" key="3">
    <source>
        <dbReference type="SAM" id="MobiDB-lite"/>
    </source>
</evidence>
<feature type="region of interest" description="Disordered" evidence="3">
    <location>
        <begin position="150"/>
        <end position="222"/>
    </location>
</feature>
<organism evidence="4">
    <name type="scientific">Oppiella nova</name>
    <dbReference type="NCBI Taxonomy" id="334625"/>
    <lineage>
        <taxon>Eukaryota</taxon>
        <taxon>Metazoa</taxon>
        <taxon>Ecdysozoa</taxon>
        <taxon>Arthropoda</taxon>
        <taxon>Chelicerata</taxon>
        <taxon>Arachnida</taxon>
        <taxon>Acari</taxon>
        <taxon>Acariformes</taxon>
        <taxon>Sarcoptiformes</taxon>
        <taxon>Oribatida</taxon>
        <taxon>Brachypylina</taxon>
        <taxon>Oppioidea</taxon>
        <taxon>Oppiidae</taxon>
        <taxon>Oppiella</taxon>
    </lineage>
</organism>
<dbReference type="InterPro" id="IPR027707">
    <property type="entry name" value="TNNT"/>
</dbReference>
<sequence>MGKTKEQLAEDKKIALSFRVKPLQIDGLSVDELRKKTANLWDLIVQLESDKYDLEERQKRQDYDLKELAERQRQINRNKALKKGLDPDALSGKFPPKILTASKYERRLDRRTFVDKKGLYEGGYDAQVEAVLEKQWEEKISQFKEREVKNNNKWDPTAPKNKETFEPGVRTYDDDGDDDLLDAFIKPPGFEEVLGSTIASTPAPAKPAPAPEPEEEEEEEEE</sequence>
<dbReference type="AlphaFoldDB" id="A0A7R9MQD8"/>
<evidence type="ECO:0000313" key="5">
    <source>
        <dbReference type="Proteomes" id="UP000728032"/>
    </source>
</evidence>
<protein>
    <recommendedName>
        <fullName evidence="6">Troponin T</fullName>
    </recommendedName>
</protein>
<dbReference type="GO" id="GO:0005861">
    <property type="term" value="C:troponin complex"/>
    <property type="evidence" value="ECO:0007669"/>
    <property type="project" value="InterPro"/>
</dbReference>
<dbReference type="GO" id="GO:0045214">
    <property type="term" value="P:sarcomere organization"/>
    <property type="evidence" value="ECO:0007669"/>
    <property type="project" value="UniProtKB-ARBA"/>
</dbReference>
<dbReference type="GO" id="GO:0006936">
    <property type="term" value="P:muscle contraction"/>
    <property type="evidence" value="ECO:0007669"/>
    <property type="project" value="TreeGrafter"/>
</dbReference>
<dbReference type="EMBL" id="OC954633">
    <property type="protein sequence ID" value="CAD7664628.1"/>
    <property type="molecule type" value="Genomic_DNA"/>
</dbReference>
<dbReference type="Proteomes" id="UP000728032">
    <property type="component" value="Unassembled WGS sequence"/>
</dbReference>
<dbReference type="InterPro" id="IPR001978">
    <property type="entry name" value="Troponin"/>
</dbReference>
<dbReference type="OrthoDB" id="330499at2759"/>
<feature type="compositionally biased region" description="Acidic residues" evidence="3">
    <location>
        <begin position="212"/>
        <end position="222"/>
    </location>
</feature>
<keyword evidence="5" id="KW-1185">Reference proteome</keyword>
<gene>
    <name evidence="4" type="ORF">ONB1V03_LOCUS21186</name>
</gene>
<evidence type="ECO:0000256" key="2">
    <source>
        <dbReference type="ARBA" id="ARBA00008330"/>
    </source>
</evidence>
<dbReference type="InterPro" id="IPR038077">
    <property type="entry name" value="Troponin_sf"/>
</dbReference>
<dbReference type="GO" id="GO:0005523">
    <property type="term" value="F:tropomyosin binding"/>
    <property type="evidence" value="ECO:0007669"/>
    <property type="project" value="TreeGrafter"/>
</dbReference>
<evidence type="ECO:0008006" key="6">
    <source>
        <dbReference type="Google" id="ProtNLM"/>
    </source>
</evidence>
<reference evidence="4" key="1">
    <citation type="submission" date="2020-11" db="EMBL/GenBank/DDBJ databases">
        <authorList>
            <person name="Tran Van P."/>
        </authorList>
    </citation>
    <scope>NUCLEOTIDE SEQUENCE</scope>
</reference>
<dbReference type="SUPFAM" id="SSF90250">
    <property type="entry name" value="Troponin coil-coiled subunits"/>
    <property type="match status" value="1"/>
</dbReference>
<dbReference type="Pfam" id="PF00992">
    <property type="entry name" value="Troponin"/>
    <property type="match status" value="1"/>
</dbReference>
<dbReference type="Gene3D" id="1.20.5.350">
    <property type="match status" value="1"/>
</dbReference>